<dbReference type="GO" id="GO:0042565">
    <property type="term" value="C:RNA nuclear export complex"/>
    <property type="evidence" value="ECO:0007669"/>
    <property type="project" value="TreeGrafter"/>
</dbReference>
<evidence type="ECO:0000259" key="1">
    <source>
        <dbReference type="Pfam" id="PF08389"/>
    </source>
</evidence>
<evidence type="ECO:0008006" key="5">
    <source>
        <dbReference type="Google" id="ProtNLM"/>
    </source>
</evidence>
<name>A0AA86VRR1_9FABA</name>
<dbReference type="Gene3D" id="1.25.10.10">
    <property type="entry name" value="Leucine-rich Repeat Variant"/>
    <property type="match status" value="3"/>
</dbReference>
<dbReference type="EMBL" id="OY731403">
    <property type="protein sequence ID" value="CAJ1960980.1"/>
    <property type="molecule type" value="Genomic_DNA"/>
</dbReference>
<dbReference type="InterPro" id="IPR013598">
    <property type="entry name" value="Exportin-1/Importin-b-like"/>
</dbReference>
<dbReference type="InterPro" id="IPR016024">
    <property type="entry name" value="ARM-type_fold"/>
</dbReference>
<dbReference type="InterPro" id="IPR045065">
    <property type="entry name" value="XPO1/5"/>
</dbReference>
<dbReference type="GO" id="GO:0005049">
    <property type="term" value="F:nuclear export signal receptor activity"/>
    <property type="evidence" value="ECO:0007669"/>
    <property type="project" value="InterPro"/>
</dbReference>
<sequence length="1309" mass="144745">MEDSVGNNSMIANNVAQAIHTALDWASTPDARQNAVAFLDSVNSFFPFLVRFLRFIKTGDVRVLANTSFLLVKKNWSSEIRLHAYKMLQHLVRFRWEELSPAEHKNFANLSIDLMSEIADPCENWALKSQTAALVAEVVRREGLGLWQEMLPSLISLSSKGPIEAELVAMMLRWLPEDITVHNEDLEGCRRRLLLRGLTESLGEILPLLYTLLERNFTAALNEASRKQMDVAKQHAATVTATLNAVNAYAEWAPLSDLAEHGIIHGCGVLLSAPDFRLHASEFFKLVSPRRRPTETYVPTFDQAMSNIFQTLMNVSREFLYRSGSSPGSLDEGEYEFAEYICESMVSLGSYNLQSIAGDSTILPLYLEQPGGPAPLLSIVVVSIHHVVVLLLPKSTDLYFIVAHHVPLYSVHILWVCDSFSIHALLAGMSAYCTKVLMRDLMSKPKISTHSAADSSAVSSTGSGEVENVKKKTLSFVSDDFCGAILDTSFPRMLKREKILHETAISLGVLELWSEDFECKGTFSLYRSRLLELIRFISSYKTLMAATKVSEKIDTIIKGFLLSPAPTQDLAVMESMQLALESVVNAVFDGSNDFAKATAEVQFTLRRTFEGLLQLLISLKWTEPALVEVLVHYLDAMGPFLKYFPDADTSMHSARHARLQICTSFIRIAKAADKSILPHMKGGAMEEKASGPALAAASLGCLNCSIEVGVYSPMSNLCIGLGLGALNYLLKLVSYVAKDMSEVKGIADTMACLQREGCLLQSEHNLLGEAFLVMASSAGIQQQQEVLKWLLEPLSHQWTQSEWQDKYLSGPQGLVQLCSEPPVMWSIFHTLTFFERALKRSGLKKANWNSENSSTPNSTPLNPMASHISWMVTPLLKLLRCIHSLWSPSVCQALPGEVRAAMVMIDVERSSLGEGNSKLPKGSLTVTDGSKVDINKEGYAEPNESDIRNWFKGIRDSGYNVLGLSTTIGDSFFKYLDVHSVVVALMENIQSMEFRHIRQLVHSTLIPLVKNCPLDMWELWLEKILQPLFVHAQQALSCSWSSLLQDGRAKVPDVLSILSGSDLKVEVMEETILRDFTREICSLLSVIASPLLNNGVPSLEQSGHVSRSDTATLKSLDTVASCSMVGFLLKHEGLALPTLRLCLEAFTWTDGESVTKISSYCCVLVVLAIVTNHAELVEYVCRDLFTSIIQGLTLESNAITSADLVAICREIFVYLCDRHPAPRKVLMSLPNITPHDLVAFEESLKKTSSPKEQKQHMKSLLQLATGNKLKALAAQKSVNIITNVSLRQRSSNAPESKVDDGDVGLAAIM</sequence>
<dbReference type="GO" id="GO:0003723">
    <property type="term" value="F:RNA binding"/>
    <property type="evidence" value="ECO:0007669"/>
    <property type="project" value="TreeGrafter"/>
</dbReference>
<dbReference type="Gramene" id="rna-AYBTSS11_LOCUS18485">
    <property type="protein sequence ID" value="CAJ1960980.1"/>
    <property type="gene ID" value="gene-AYBTSS11_LOCUS18485"/>
</dbReference>
<dbReference type="InterPro" id="IPR045478">
    <property type="entry name" value="Exportin-5_C"/>
</dbReference>
<gene>
    <name evidence="3" type="ORF">AYBTSS11_LOCUS18485</name>
</gene>
<keyword evidence="4" id="KW-1185">Reference proteome</keyword>
<feature type="domain" description="Exportin-5 C-terminal" evidence="2">
    <location>
        <begin position="650"/>
        <end position="682"/>
    </location>
</feature>
<reference evidence="3" key="1">
    <citation type="submission" date="2023-10" db="EMBL/GenBank/DDBJ databases">
        <authorList>
            <person name="Domelevo Entfellner J.-B."/>
        </authorList>
    </citation>
    <scope>NUCLEOTIDE SEQUENCE</scope>
</reference>
<accession>A0AA86VRR1</accession>
<dbReference type="Pfam" id="PF19273">
    <property type="entry name" value="Exportin-5"/>
    <property type="match status" value="3"/>
</dbReference>
<evidence type="ECO:0000313" key="3">
    <source>
        <dbReference type="EMBL" id="CAJ1960980.1"/>
    </source>
</evidence>
<protein>
    <recommendedName>
        <fullName evidence="5">Protein HASTY 1</fullName>
    </recommendedName>
</protein>
<dbReference type="GO" id="GO:0005634">
    <property type="term" value="C:nucleus"/>
    <property type="evidence" value="ECO:0007669"/>
    <property type="project" value="TreeGrafter"/>
</dbReference>
<proteinExistence type="predicted"/>
<dbReference type="PANTHER" id="PTHR11223">
    <property type="entry name" value="EXPORTIN 1/5"/>
    <property type="match status" value="1"/>
</dbReference>
<dbReference type="Proteomes" id="UP001189624">
    <property type="component" value="Chromosome 6"/>
</dbReference>
<dbReference type="PANTHER" id="PTHR11223:SF3">
    <property type="entry name" value="EXPORTIN-5"/>
    <property type="match status" value="1"/>
</dbReference>
<dbReference type="SUPFAM" id="SSF48371">
    <property type="entry name" value="ARM repeat"/>
    <property type="match status" value="1"/>
</dbReference>
<dbReference type="GO" id="GO:0006405">
    <property type="term" value="P:RNA export from nucleus"/>
    <property type="evidence" value="ECO:0007669"/>
    <property type="project" value="TreeGrafter"/>
</dbReference>
<organism evidence="3 4">
    <name type="scientific">Sphenostylis stenocarpa</name>
    <dbReference type="NCBI Taxonomy" id="92480"/>
    <lineage>
        <taxon>Eukaryota</taxon>
        <taxon>Viridiplantae</taxon>
        <taxon>Streptophyta</taxon>
        <taxon>Embryophyta</taxon>
        <taxon>Tracheophyta</taxon>
        <taxon>Spermatophyta</taxon>
        <taxon>Magnoliopsida</taxon>
        <taxon>eudicotyledons</taxon>
        <taxon>Gunneridae</taxon>
        <taxon>Pentapetalae</taxon>
        <taxon>rosids</taxon>
        <taxon>fabids</taxon>
        <taxon>Fabales</taxon>
        <taxon>Fabaceae</taxon>
        <taxon>Papilionoideae</taxon>
        <taxon>50 kb inversion clade</taxon>
        <taxon>NPAAA clade</taxon>
        <taxon>indigoferoid/millettioid clade</taxon>
        <taxon>Phaseoleae</taxon>
        <taxon>Sphenostylis</taxon>
    </lineage>
</organism>
<evidence type="ECO:0000259" key="2">
    <source>
        <dbReference type="Pfam" id="PF19273"/>
    </source>
</evidence>
<evidence type="ECO:0000313" key="4">
    <source>
        <dbReference type="Proteomes" id="UP001189624"/>
    </source>
</evidence>
<dbReference type="Pfam" id="PF08389">
    <property type="entry name" value="Xpo1"/>
    <property type="match status" value="1"/>
</dbReference>
<feature type="domain" description="Exportin-5 C-terminal" evidence="2">
    <location>
        <begin position="332"/>
        <end position="647"/>
    </location>
</feature>
<feature type="domain" description="Exportin-5 C-terminal" evidence="2">
    <location>
        <begin position="742"/>
        <end position="1276"/>
    </location>
</feature>
<feature type="domain" description="Exportin-1/Importin-beta-like" evidence="1">
    <location>
        <begin position="125"/>
        <end position="283"/>
    </location>
</feature>
<dbReference type="GO" id="GO:0006611">
    <property type="term" value="P:protein export from nucleus"/>
    <property type="evidence" value="ECO:0007669"/>
    <property type="project" value="InterPro"/>
</dbReference>
<dbReference type="GO" id="GO:0005737">
    <property type="term" value="C:cytoplasm"/>
    <property type="evidence" value="ECO:0007669"/>
    <property type="project" value="TreeGrafter"/>
</dbReference>
<dbReference type="InterPro" id="IPR011989">
    <property type="entry name" value="ARM-like"/>
</dbReference>